<keyword evidence="10" id="KW-0963">Cytoplasm</keyword>
<gene>
    <name evidence="10 15" type="primary">eno</name>
    <name evidence="15" type="ORF">KCG34_21820</name>
</gene>
<dbReference type="GO" id="GO:0004634">
    <property type="term" value="F:phosphopyruvate hydratase activity"/>
    <property type="evidence" value="ECO:0007669"/>
    <property type="project" value="UniProtKB-UniRule"/>
</dbReference>
<dbReference type="GO" id="GO:0005576">
    <property type="term" value="C:extracellular region"/>
    <property type="evidence" value="ECO:0007669"/>
    <property type="project" value="UniProtKB-SubCell"/>
</dbReference>
<feature type="binding site" evidence="10 12">
    <location>
        <position position="242"/>
    </location>
    <ligand>
        <name>Mg(2+)</name>
        <dbReference type="ChEBI" id="CHEBI:18420"/>
    </ligand>
</feature>
<keyword evidence="8 10" id="KW-0456">Lyase</keyword>
<feature type="binding site" evidence="10">
    <location>
        <position position="163"/>
    </location>
    <ligand>
        <name>(2R)-2-phosphoglycerate</name>
        <dbReference type="ChEBI" id="CHEBI:58289"/>
    </ligand>
</feature>
<dbReference type="SMART" id="SM01192">
    <property type="entry name" value="Enolase_C"/>
    <property type="match status" value="1"/>
</dbReference>
<evidence type="ECO:0000256" key="3">
    <source>
        <dbReference type="ARBA" id="ARBA00012058"/>
    </source>
</evidence>
<comment type="cofactor">
    <cofactor evidence="10">
        <name>Mg(2+)</name>
        <dbReference type="ChEBI" id="CHEBI:18420"/>
    </cofactor>
    <text evidence="10">Binds a second Mg(2+) ion via substrate during catalysis.</text>
</comment>
<dbReference type="GO" id="GO:0000015">
    <property type="term" value="C:phosphopyruvate hydratase complex"/>
    <property type="evidence" value="ECO:0007669"/>
    <property type="project" value="InterPro"/>
</dbReference>
<dbReference type="PANTHER" id="PTHR11902">
    <property type="entry name" value="ENOLASE"/>
    <property type="match status" value="1"/>
</dbReference>
<evidence type="ECO:0000256" key="11">
    <source>
        <dbReference type="PIRSR" id="PIRSR001400-1"/>
    </source>
</evidence>
<feature type="binding site" evidence="10">
    <location>
        <position position="366"/>
    </location>
    <ligand>
        <name>(2R)-2-phosphoglycerate</name>
        <dbReference type="ChEBI" id="CHEBI:58289"/>
    </ligand>
</feature>
<dbReference type="HAMAP" id="MF_00318">
    <property type="entry name" value="Enolase"/>
    <property type="match status" value="1"/>
</dbReference>
<dbReference type="PANTHER" id="PTHR11902:SF1">
    <property type="entry name" value="ENOLASE"/>
    <property type="match status" value="1"/>
</dbReference>
<dbReference type="NCBIfam" id="TIGR01060">
    <property type="entry name" value="eno"/>
    <property type="match status" value="1"/>
</dbReference>
<dbReference type="InterPro" id="IPR036849">
    <property type="entry name" value="Enolase-like_C_sf"/>
</dbReference>
<feature type="binding site" evidence="10">
    <location>
        <position position="388"/>
    </location>
    <ligand>
        <name>(2R)-2-phosphoglycerate</name>
        <dbReference type="ChEBI" id="CHEBI:58289"/>
    </ligand>
</feature>
<evidence type="ECO:0000313" key="15">
    <source>
        <dbReference type="EMBL" id="QUD87652.1"/>
    </source>
</evidence>
<dbReference type="SFLD" id="SFLDG00178">
    <property type="entry name" value="enolase"/>
    <property type="match status" value="1"/>
</dbReference>
<evidence type="ECO:0000256" key="10">
    <source>
        <dbReference type="HAMAP-Rule" id="MF_00318"/>
    </source>
</evidence>
<evidence type="ECO:0000256" key="8">
    <source>
        <dbReference type="ARBA" id="ARBA00023239"/>
    </source>
</evidence>
<comment type="subcellular location">
    <subcellularLocation>
        <location evidence="10">Cytoplasm</location>
    </subcellularLocation>
    <subcellularLocation>
        <location evidence="10">Secreted</location>
    </subcellularLocation>
    <subcellularLocation>
        <location evidence="10">Cell surface</location>
    </subcellularLocation>
    <text evidence="10">Fractions of enolase are present in both the cytoplasm and on the cell surface.</text>
</comment>
<feature type="binding site" evidence="10">
    <location>
        <position position="337"/>
    </location>
    <ligand>
        <name>(2R)-2-phosphoglycerate</name>
        <dbReference type="ChEBI" id="CHEBI:58289"/>
    </ligand>
</feature>
<dbReference type="Gene3D" id="3.30.390.10">
    <property type="entry name" value="Enolase-like, N-terminal domain"/>
    <property type="match status" value="1"/>
</dbReference>
<dbReference type="InterPro" id="IPR020811">
    <property type="entry name" value="Enolase_N"/>
</dbReference>
<comment type="function">
    <text evidence="9 10">Catalyzes the reversible conversion of 2-phosphoglycerate (2-PG) into phosphoenolpyruvate (PEP). It is essential for the degradation of carbohydrates via glycolysis.</text>
</comment>
<dbReference type="Pfam" id="PF03952">
    <property type="entry name" value="Enolase_N"/>
    <property type="match status" value="1"/>
</dbReference>
<dbReference type="RefSeq" id="WP_211937704.1">
    <property type="nucleotide sequence ID" value="NZ_CP073078.1"/>
</dbReference>
<protein>
    <recommendedName>
        <fullName evidence="4 10">Enolase</fullName>
        <ecNumber evidence="3 10">4.2.1.11</ecNumber>
    </recommendedName>
    <alternativeName>
        <fullName evidence="10">2-phospho-D-glycerate hydro-lyase</fullName>
    </alternativeName>
    <alternativeName>
        <fullName evidence="10">2-phosphoglycerate dehydratase</fullName>
    </alternativeName>
</protein>
<dbReference type="InterPro" id="IPR000941">
    <property type="entry name" value="Enolase"/>
</dbReference>
<evidence type="ECO:0000259" key="13">
    <source>
        <dbReference type="SMART" id="SM01192"/>
    </source>
</evidence>
<dbReference type="InterPro" id="IPR029017">
    <property type="entry name" value="Enolase-like_N"/>
</dbReference>
<evidence type="ECO:0000256" key="1">
    <source>
        <dbReference type="ARBA" id="ARBA00005031"/>
    </source>
</evidence>
<dbReference type="AlphaFoldDB" id="A0A975FZ84"/>
<feature type="domain" description="Enolase N-terminal" evidence="14">
    <location>
        <begin position="5"/>
        <end position="134"/>
    </location>
</feature>
<feature type="binding site" evidence="10">
    <location>
        <position position="367"/>
    </location>
    <ligand>
        <name>(2R)-2-phosphoglycerate</name>
        <dbReference type="ChEBI" id="CHEBI:58289"/>
    </ligand>
</feature>
<evidence type="ECO:0000256" key="6">
    <source>
        <dbReference type="ARBA" id="ARBA00022842"/>
    </source>
</evidence>
<keyword evidence="6 10" id="KW-0460">Magnesium</keyword>
<comment type="similarity">
    <text evidence="2 10">Belongs to the enolase family.</text>
</comment>
<evidence type="ECO:0000256" key="7">
    <source>
        <dbReference type="ARBA" id="ARBA00023152"/>
    </source>
</evidence>
<evidence type="ECO:0000256" key="12">
    <source>
        <dbReference type="PIRSR" id="PIRSR001400-3"/>
    </source>
</evidence>
<proteinExistence type="inferred from homology"/>
<evidence type="ECO:0000256" key="5">
    <source>
        <dbReference type="ARBA" id="ARBA00022525"/>
    </source>
</evidence>
<feature type="binding site" evidence="10 12">
    <location>
        <position position="285"/>
    </location>
    <ligand>
        <name>Mg(2+)</name>
        <dbReference type="ChEBI" id="CHEBI:18420"/>
    </ligand>
</feature>
<feature type="binding site" evidence="10 12">
    <location>
        <position position="312"/>
    </location>
    <ligand>
        <name>Mg(2+)</name>
        <dbReference type="ChEBI" id="CHEBI:18420"/>
    </ligand>
</feature>
<dbReference type="KEGG" id="caul:KCG34_21820"/>
<keyword evidence="10 12" id="KW-0479">Metal-binding</keyword>
<dbReference type="PRINTS" id="PR00148">
    <property type="entry name" value="ENOLASE"/>
</dbReference>
<dbReference type="SMART" id="SM01193">
    <property type="entry name" value="Enolase_N"/>
    <property type="match status" value="1"/>
</dbReference>
<comment type="pathway">
    <text evidence="1 10">Carbohydrate degradation; glycolysis; pyruvate from D-glyceraldehyde 3-phosphate: step 4/5.</text>
</comment>
<feature type="active site" description="Proton donor" evidence="10 11">
    <location>
        <position position="205"/>
    </location>
</feature>
<dbReference type="Proteomes" id="UP000676409">
    <property type="component" value="Chromosome"/>
</dbReference>
<dbReference type="GO" id="GO:0009986">
    <property type="term" value="C:cell surface"/>
    <property type="evidence" value="ECO:0007669"/>
    <property type="project" value="UniProtKB-SubCell"/>
</dbReference>
<reference evidence="15" key="1">
    <citation type="submission" date="2021-04" db="EMBL/GenBank/DDBJ databases">
        <title>The complete genome sequence of Caulobacter sp. S6.</title>
        <authorList>
            <person name="Tang Y."/>
            <person name="Ouyang W."/>
            <person name="Liu Q."/>
            <person name="Huang B."/>
            <person name="Guo Z."/>
            <person name="Lei P."/>
        </authorList>
    </citation>
    <scope>NUCLEOTIDE SEQUENCE</scope>
    <source>
        <strain evidence="15">S6</strain>
    </source>
</reference>
<keyword evidence="5 10" id="KW-0964">Secreted</keyword>
<dbReference type="GO" id="GO:0000287">
    <property type="term" value="F:magnesium ion binding"/>
    <property type="evidence" value="ECO:0007669"/>
    <property type="project" value="UniProtKB-UniRule"/>
</dbReference>
<feature type="domain" description="Enolase C-terminal TIM barrel" evidence="13">
    <location>
        <begin position="139"/>
        <end position="425"/>
    </location>
</feature>
<evidence type="ECO:0000313" key="16">
    <source>
        <dbReference type="Proteomes" id="UP000676409"/>
    </source>
</evidence>
<keyword evidence="7 10" id="KW-0324">Glycolysis</keyword>
<feature type="active site" description="Proton acceptor" evidence="10 11">
    <location>
        <position position="337"/>
    </location>
</feature>
<comment type="catalytic activity">
    <reaction evidence="10">
        <text>(2R)-2-phosphoglycerate = phosphoenolpyruvate + H2O</text>
        <dbReference type="Rhea" id="RHEA:10164"/>
        <dbReference type="ChEBI" id="CHEBI:15377"/>
        <dbReference type="ChEBI" id="CHEBI:58289"/>
        <dbReference type="ChEBI" id="CHEBI:58702"/>
        <dbReference type="EC" id="4.2.1.11"/>
    </reaction>
</comment>
<comment type="cofactor">
    <cofactor evidence="12">
        <name>Mg(2+)</name>
        <dbReference type="ChEBI" id="CHEBI:18420"/>
    </cofactor>
    <text evidence="12">Mg(2+) is required for catalysis and for stabilizing the dimer.</text>
</comment>
<dbReference type="EMBL" id="CP073078">
    <property type="protein sequence ID" value="QUD87652.1"/>
    <property type="molecule type" value="Genomic_DNA"/>
</dbReference>
<accession>A0A975FZ84</accession>
<dbReference type="SUPFAM" id="SSF54826">
    <property type="entry name" value="Enolase N-terminal domain-like"/>
    <property type="match status" value="1"/>
</dbReference>
<evidence type="ECO:0000256" key="9">
    <source>
        <dbReference type="ARBA" id="ARBA00045763"/>
    </source>
</evidence>
<dbReference type="Gene3D" id="3.20.20.120">
    <property type="entry name" value="Enolase-like C-terminal domain"/>
    <property type="match status" value="1"/>
</dbReference>
<evidence type="ECO:0000259" key="14">
    <source>
        <dbReference type="SMART" id="SM01193"/>
    </source>
</evidence>
<dbReference type="EC" id="4.2.1.11" evidence="3 10"/>
<keyword evidence="16" id="KW-1185">Reference proteome</keyword>
<dbReference type="GO" id="GO:0006096">
    <property type="term" value="P:glycolytic process"/>
    <property type="evidence" value="ECO:0007669"/>
    <property type="project" value="UniProtKB-UniRule"/>
</dbReference>
<dbReference type="PIRSF" id="PIRSF001400">
    <property type="entry name" value="Enolase"/>
    <property type="match status" value="1"/>
</dbReference>
<dbReference type="Pfam" id="PF00113">
    <property type="entry name" value="Enolase_C"/>
    <property type="match status" value="1"/>
</dbReference>
<dbReference type="SFLD" id="SFLDF00002">
    <property type="entry name" value="enolase"/>
    <property type="match status" value="1"/>
</dbReference>
<organism evidence="15 16">
    <name type="scientific">Phenylobacterium montanum</name>
    <dbReference type="NCBI Taxonomy" id="2823693"/>
    <lineage>
        <taxon>Bacteria</taxon>
        <taxon>Pseudomonadati</taxon>
        <taxon>Pseudomonadota</taxon>
        <taxon>Alphaproteobacteria</taxon>
        <taxon>Caulobacterales</taxon>
        <taxon>Caulobacteraceae</taxon>
        <taxon>Phenylobacterium</taxon>
    </lineage>
</organism>
<sequence>MRFEIRAVHARQVWDSRGRPTVEAEVALAGGASGRAIAPAGASRGEHEAVELRDGGEGFGGQGVDLAVANVCGPIASALAGADASDQAAIDARLIELDGTANKARLGGNALVAVSLAVLQAAAAAEGLPLWRHLAAGAPVRLPLPEVQIFGGGAHAGRRTDVQDFMIMAPHAGSLRRALEITAAVYRAAGALMAERGPLAGVADEGGWWPAFDSNEAALEALTAAIERAGFRPGEDVFISLDIAASEFGRGGRYRLALDGRGLGSEAMVEMLAGWTRAYPILSIEDPAGQDDPAGMAAATRSFGDRVQVIGDDFLVTSAERVRAAAMAGAANAALIKVNQAGTVSEAKAALDAAKAAHWGTIVSARSGESEDVAIAHLAVGWDAGQIKVGSFARSERMAKWNELLRIEEALGADAVFAGADALPVRPLPARP</sequence>
<dbReference type="SUPFAM" id="SSF51604">
    <property type="entry name" value="Enolase C-terminal domain-like"/>
    <property type="match status" value="1"/>
</dbReference>
<dbReference type="InterPro" id="IPR020810">
    <property type="entry name" value="Enolase_C"/>
</dbReference>
<dbReference type="SFLD" id="SFLDS00001">
    <property type="entry name" value="Enolase"/>
    <property type="match status" value="1"/>
</dbReference>
<name>A0A975FZ84_9CAUL</name>
<evidence type="ECO:0000256" key="2">
    <source>
        <dbReference type="ARBA" id="ARBA00009604"/>
    </source>
</evidence>
<evidence type="ECO:0000256" key="4">
    <source>
        <dbReference type="ARBA" id="ARBA00017068"/>
    </source>
</evidence>